<accession>A0ACB8HGY7</accession>
<gene>
    <name evidence="1" type="ORF">JR316_0001355</name>
</gene>
<keyword evidence="2" id="KW-1185">Reference proteome</keyword>
<dbReference type="Proteomes" id="UP000664032">
    <property type="component" value="Unassembled WGS sequence"/>
</dbReference>
<protein>
    <submittedName>
        <fullName evidence="1">Agroclavine dehydrogenase</fullName>
    </submittedName>
</protein>
<proteinExistence type="predicted"/>
<comment type="caution">
    <text evidence="1">The sequence shown here is derived from an EMBL/GenBank/DDBJ whole genome shotgun (WGS) entry which is preliminary data.</text>
</comment>
<dbReference type="EMBL" id="JAFIQS020000001">
    <property type="protein sequence ID" value="KAH9487285.1"/>
    <property type="molecule type" value="Genomic_DNA"/>
</dbReference>
<reference evidence="1" key="1">
    <citation type="submission" date="2021-10" db="EMBL/GenBank/DDBJ databases">
        <title>Psilocybe cubensis genome.</title>
        <authorList>
            <person name="Mckernan K.J."/>
            <person name="Crawford S."/>
            <person name="Trippe A."/>
            <person name="Kane L.T."/>
            <person name="Mclaughlin S."/>
        </authorList>
    </citation>
    <scope>NUCLEOTIDE SEQUENCE</scope>
    <source>
        <strain evidence="1">MGC-MH-2018</strain>
    </source>
</reference>
<evidence type="ECO:0000313" key="2">
    <source>
        <dbReference type="Proteomes" id="UP000664032"/>
    </source>
</evidence>
<evidence type="ECO:0000313" key="1">
    <source>
        <dbReference type="EMBL" id="KAH9487285.1"/>
    </source>
</evidence>
<name>A0ACB8HGY7_PSICU</name>
<sequence>MTTLITGGTGRTGLGLAKLLHAANYPVLIATRTGVAPAPFKAVKFDWNDASTHEAAFDTADPPVDQVYIVGPPASTDVALHTKFVELAISKGVKRFALMSATVVGPDANSPFPAGVVHQQLIDAGVDFVVVRPTWFIRKQHIVSLSYKNFDNLGITNFSTIFSAAQDGKVPFVSTEDISQVVFEGLTAEKSPNDSIFVVGPELLTYEDAAKIISSVLGRTITYKRNTIEEQAALYTQVGAPADYAKLLAALDADVATGTEEAVFNDAEAAAKGRLFVGKHTLLEFFKEGKNVQAK</sequence>
<organism evidence="1 2">
    <name type="scientific">Psilocybe cubensis</name>
    <name type="common">Psychedelic mushroom</name>
    <name type="synonym">Stropharia cubensis</name>
    <dbReference type="NCBI Taxonomy" id="181762"/>
    <lineage>
        <taxon>Eukaryota</taxon>
        <taxon>Fungi</taxon>
        <taxon>Dikarya</taxon>
        <taxon>Basidiomycota</taxon>
        <taxon>Agaricomycotina</taxon>
        <taxon>Agaricomycetes</taxon>
        <taxon>Agaricomycetidae</taxon>
        <taxon>Agaricales</taxon>
        <taxon>Agaricineae</taxon>
        <taxon>Strophariaceae</taxon>
        <taxon>Psilocybe</taxon>
    </lineage>
</organism>